<gene>
    <name evidence="3" type="ORF">EFQ99_12750</name>
</gene>
<evidence type="ECO:0000313" key="3">
    <source>
        <dbReference type="EMBL" id="RUM25601.1"/>
    </source>
</evidence>
<sequence length="78" mass="8317">MNARTRNALCIVTAALAFLYVMLFYMALHGYGYAGHGGFHVPASSWYSSQVEVYQERSNRSGSPGGSNLLGGGPESGK</sequence>
<evidence type="ECO:0000256" key="1">
    <source>
        <dbReference type="SAM" id="MobiDB-lite"/>
    </source>
</evidence>
<evidence type="ECO:0000313" key="4">
    <source>
        <dbReference type="Proteomes" id="UP000278823"/>
    </source>
</evidence>
<keyword evidence="2" id="KW-0812">Transmembrane</keyword>
<keyword evidence="4" id="KW-1185">Reference proteome</keyword>
<protein>
    <submittedName>
        <fullName evidence="3">Uncharacterized protein</fullName>
    </submittedName>
</protein>
<keyword evidence="2" id="KW-1133">Transmembrane helix</keyword>
<dbReference type="Proteomes" id="UP000278823">
    <property type="component" value="Unassembled WGS sequence"/>
</dbReference>
<keyword evidence="2" id="KW-0472">Membrane</keyword>
<dbReference type="AlphaFoldDB" id="A0A432PP25"/>
<proteinExistence type="predicted"/>
<reference evidence="4" key="1">
    <citation type="submission" date="2018-11" db="EMBL/GenBank/DDBJ databases">
        <title>Rhizobium chutanense sp. nov., isolated from root nodules of Phaseolus vulgaris in China.</title>
        <authorList>
            <person name="Huo Y."/>
        </authorList>
    </citation>
    <scope>NUCLEOTIDE SEQUENCE [LARGE SCALE GENOMIC DNA]</scope>
    <source>
        <strain evidence="4">CCBAU 65647</strain>
    </source>
</reference>
<accession>A0A432PP25</accession>
<feature type="transmembrane region" description="Helical" evidence="2">
    <location>
        <begin position="7"/>
        <end position="28"/>
    </location>
</feature>
<feature type="region of interest" description="Disordered" evidence="1">
    <location>
        <begin position="57"/>
        <end position="78"/>
    </location>
</feature>
<dbReference type="RefSeq" id="WP_126921376.1">
    <property type="nucleotide sequence ID" value="NZ_ML133688.1"/>
</dbReference>
<evidence type="ECO:0000256" key="2">
    <source>
        <dbReference type="SAM" id="Phobius"/>
    </source>
</evidence>
<dbReference type="EMBL" id="RJTH01000003">
    <property type="protein sequence ID" value="RUM25601.1"/>
    <property type="molecule type" value="Genomic_DNA"/>
</dbReference>
<comment type="caution">
    <text evidence="3">The sequence shown here is derived from an EMBL/GenBank/DDBJ whole genome shotgun (WGS) entry which is preliminary data.</text>
</comment>
<name>A0A432PP25_9HYPH</name>
<feature type="compositionally biased region" description="Gly residues" evidence="1">
    <location>
        <begin position="63"/>
        <end position="78"/>
    </location>
</feature>
<organism evidence="3 4">
    <name type="scientific">Rhizobium vallis</name>
    <dbReference type="NCBI Taxonomy" id="634290"/>
    <lineage>
        <taxon>Bacteria</taxon>
        <taxon>Pseudomonadati</taxon>
        <taxon>Pseudomonadota</taxon>
        <taxon>Alphaproteobacteria</taxon>
        <taxon>Hyphomicrobiales</taxon>
        <taxon>Rhizobiaceae</taxon>
        <taxon>Rhizobium/Agrobacterium group</taxon>
        <taxon>Rhizobium</taxon>
    </lineage>
</organism>